<dbReference type="NCBIfam" id="NF000355">
    <property type="entry name" value="ribo_prot_ABC_F"/>
    <property type="match status" value="1"/>
</dbReference>
<dbReference type="KEGG" id="bliq:INP51_05510"/>
<evidence type="ECO:0000259" key="3">
    <source>
        <dbReference type="PROSITE" id="PS50893"/>
    </source>
</evidence>
<dbReference type="RefSeq" id="WP_193736724.1">
    <property type="nucleotide sequence ID" value="NZ_CP063304.1"/>
</dbReference>
<keyword evidence="2" id="KW-0067">ATP-binding</keyword>
<dbReference type="Proteomes" id="UP000593601">
    <property type="component" value="Chromosome"/>
</dbReference>
<protein>
    <submittedName>
        <fullName evidence="4">ABC-F type ribosomal protection protein</fullName>
    </submittedName>
</protein>
<evidence type="ECO:0000256" key="2">
    <source>
        <dbReference type="ARBA" id="ARBA00022840"/>
    </source>
</evidence>
<evidence type="ECO:0000313" key="4">
    <source>
        <dbReference type="EMBL" id="QOV20404.1"/>
    </source>
</evidence>
<dbReference type="Gene3D" id="3.40.50.300">
    <property type="entry name" value="P-loop containing nucleotide triphosphate hydrolases"/>
    <property type="match status" value="2"/>
</dbReference>
<evidence type="ECO:0000256" key="1">
    <source>
        <dbReference type="ARBA" id="ARBA00022741"/>
    </source>
</evidence>
<organism evidence="4 5">
    <name type="scientific">Blautia liquoris</name>
    <dbReference type="NCBI Taxonomy" id="2779518"/>
    <lineage>
        <taxon>Bacteria</taxon>
        <taxon>Bacillati</taxon>
        <taxon>Bacillota</taxon>
        <taxon>Clostridia</taxon>
        <taxon>Lachnospirales</taxon>
        <taxon>Lachnospiraceae</taxon>
        <taxon>Blautia</taxon>
    </lineage>
</organism>
<feature type="domain" description="ABC transporter" evidence="3">
    <location>
        <begin position="4"/>
        <end position="213"/>
    </location>
</feature>
<accession>A0A7M2RK84</accession>
<dbReference type="GO" id="GO:0016887">
    <property type="term" value="F:ATP hydrolysis activity"/>
    <property type="evidence" value="ECO:0007669"/>
    <property type="project" value="InterPro"/>
</dbReference>
<dbReference type="SUPFAM" id="SSF52540">
    <property type="entry name" value="P-loop containing nucleoside triphosphate hydrolases"/>
    <property type="match status" value="2"/>
</dbReference>
<dbReference type="PANTHER" id="PTHR42855:SF2">
    <property type="entry name" value="DRUG RESISTANCE ABC TRANSPORTER,ATP-BINDING PROTEIN"/>
    <property type="match status" value="1"/>
</dbReference>
<dbReference type="SMART" id="SM00382">
    <property type="entry name" value="AAA"/>
    <property type="match status" value="2"/>
</dbReference>
<keyword evidence="5" id="KW-1185">Reference proteome</keyword>
<dbReference type="InterPro" id="IPR027417">
    <property type="entry name" value="P-loop_NTPase"/>
</dbReference>
<gene>
    <name evidence="4" type="primary">abc-f</name>
    <name evidence="4" type="ORF">INP51_05510</name>
</gene>
<dbReference type="EMBL" id="CP063304">
    <property type="protein sequence ID" value="QOV20404.1"/>
    <property type="molecule type" value="Genomic_DNA"/>
</dbReference>
<sequence length="487" mass="56292">MAQIDVQNLTFYYEGSTDVILDHVSFQIDTDWKLGLIGRNGRGKTTFLNLLLGKYDYQGTISSSEVFDYFPYPVKDKTRNTIDVIEDTDPMYELWKVCRELNLLEIDSDVLYRPFETLSNGEQTKVLLAVLFARENHFLLIDEPTNHLDMESRRKLMGYLNCKKGFILVSHDRAFLDGCIDHVLSINKCNITVTKGNFTTWWENKERQDIFELEQKERLKKDIRKLEKSSRTTGEWAGKVERSKRGAADKGYVGHKAAKMMKRSKILEHRADQALEDKSSLLRNIEEMDDLKLCPLMYHKETLIRMEDIRISYGNSKPVLENFHMEVKRGERVALQGSNGCGKSSILKIIMGINPNFQGRAELSSGVVLSYVPQDTSGISGTLGEFAELNVLDETIFFTVLRKLGFERTQFEKQIEDFSEGQKKKVLIAKSLSQQAHLYIWDEPLNYIDIYSRMQIEQLILEFRPAMLMVEHDSHFIECVATKVIRM</sequence>
<dbReference type="PROSITE" id="PS50893">
    <property type="entry name" value="ABC_TRANSPORTER_2"/>
    <property type="match status" value="2"/>
</dbReference>
<name>A0A7M2RK84_9FIRM</name>
<dbReference type="Pfam" id="PF00005">
    <property type="entry name" value="ABC_tran"/>
    <property type="match status" value="2"/>
</dbReference>
<dbReference type="CDD" id="cd03221">
    <property type="entry name" value="ABCF_EF-3"/>
    <property type="match status" value="2"/>
</dbReference>
<keyword evidence="1" id="KW-0547">Nucleotide-binding</keyword>
<reference evidence="4 5" key="1">
    <citation type="submission" date="2020-10" db="EMBL/GenBank/DDBJ databases">
        <title>Blautia liquoris sp.nov., isolated from the mud in a fermentation cellar used for the production of Chinese strong-flavoured liquor.</title>
        <authorList>
            <person name="Lu L."/>
        </authorList>
    </citation>
    <scope>NUCLEOTIDE SEQUENCE [LARGE SCALE GENOMIC DNA]</scope>
    <source>
        <strain evidence="4 5">LZLJ-3</strain>
    </source>
</reference>
<dbReference type="PANTHER" id="PTHR42855">
    <property type="entry name" value="ABC TRANSPORTER ATP-BINDING SUBUNIT"/>
    <property type="match status" value="1"/>
</dbReference>
<dbReference type="InterPro" id="IPR051309">
    <property type="entry name" value="ABCF_ATPase"/>
</dbReference>
<dbReference type="AlphaFoldDB" id="A0A7M2RK84"/>
<dbReference type="GO" id="GO:0005524">
    <property type="term" value="F:ATP binding"/>
    <property type="evidence" value="ECO:0007669"/>
    <property type="project" value="UniProtKB-KW"/>
</dbReference>
<evidence type="ECO:0000313" key="5">
    <source>
        <dbReference type="Proteomes" id="UP000593601"/>
    </source>
</evidence>
<dbReference type="InterPro" id="IPR003593">
    <property type="entry name" value="AAA+_ATPase"/>
</dbReference>
<feature type="domain" description="ABC transporter" evidence="3">
    <location>
        <begin position="304"/>
        <end position="487"/>
    </location>
</feature>
<dbReference type="InterPro" id="IPR003439">
    <property type="entry name" value="ABC_transporter-like_ATP-bd"/>
</dbReference>
<proteinExistence type="predicted"/>